<evidence type="ECO:0000313" key="7">
    <source>
        <dbReference type="EMBL" id="TWA98892.1"/>
    </source>
</evidence>
<evidence type="ECO:0000259" key="5">
    <source>
        <dbReference type="Pfam" id="PF25954"/>
    </source>
</evidence>
<feature type="domain" description="YknX-like C-terminal permuted SH3-like" evidence="6">
    <location>
        <begin position="350"/>
        <end position="417"/>
    </location>
</feature>
<comment type="caution">
    <text evidence="7">The sequence shown here is derived from an EMBL/GenBank/DDBJ whole genome shotgun (WGS) entry which is preliminary data.</text>
</comment>
<dbReference type="STRING" id="1803665.GCA_001641335_05362"/>
<name>A0A560DPC3_9BRAD</name>
<dbReference type="InterPro" id="IPR006143">
    <property type="entry name" value="RND_pump_MFP"/>
</dbReference>
<evidence type="ECO:0000313" key="8">
    <source>
        <dbReference type="Proteomes" id="UP000319949"/>
    </source>
</evidence>
<dbReference type="Pfam" id="PF25954">
    <property type="entry name" value="Beta-barrel_RND_2"/>
    <property type="match status" value="1"/>
</dbReference>
<dbReference type="RefSeq" id="WP_063690271.1">
    <property type="nucleotide sequence ID" value="NZ_LVEM01000003.1"/>
</dbReference>
<keyword evidence="3" id="KW-0472">Membrane</keyword>
<sequence length="428" mass="45900">MSDVRVRTNSDGVSDPPDAESCRIVELPGKDARPRRRHGGAWLGGAVLLILAGGLGIGVWRHYQAARDLAATAEEIRTAIPEVRVATVHPSSDIIKVTLPATTTAFEAANIFARASGYIEKRYVDIGDRVKKGDLLADITAPELDQQIAQAQATLAQNQAALQQAQASKELADVTNSRDSNLVKQGWLTAQQGDNDRLTLRAQQAAVNVAQSNITAQEAQIRVLQQEKAYQRVVAPFDGVITQRNVDNGSLVSAGSTFMFTLMHSNVIRTQVFVPQDEAFGVAPGVDADIRVPEIPGRTFPGKVTRIATALQPGSRTLLTEIDVPNPDGLLNPGIYCTVELSIPRKTPSVSVPADALVFNQHGLHVDVVRNGVVHLQQVSIARDFGTSIEVREGVQPGDQVVLNPPVNLVEGSKVTIRKQDAGPGSQT</sequence>
<dbReference type="InterPro" id="IPR058637">
    <property type="entry name" value="YknX-like_C"/>
</dbReference>
<keyword evidence="8" id="KW-1185">Reference proteome</keyword>
<organism evidence="7 8">
    <name type="scientific">Bradyrhizobium stylosanthis</name>
    <dbReference type="NCBI Taxonomy" id="1803665"/>
    <lineage>
        <taxon>Bacteria</taxon>
        <taxon>Pseudomonadati</taxon>
        <taxon>Pseudomonadota</taxon>
        <taxon>Alphaproteobacteria</taxon>
        <taxon>Hyphomicrobiales</taxon>
        <taxon>Nitrobacteraceae</taxon>
        <taxon>Bradyrhizobium</taxon>
    </lineage>
</organism>
<evidence type="ECO:0000256" key="1">
    <source>
        <dbReference type="ARBA" id="ARBA00009477"/>
    </source>
</evidence>
<accession>A0A560DPC3</accession>
<dbReference type="EMBL" id="VITK01000005">
    <property type="protein sequence ID" value="TWA98892.1"/>
    <property type="molecule type" value="Genomic_DNA"/>
</dbReference>
<feature type="transmembrane region" description="Helical" evidence="3">
    <location>
        <begin position="40"/>
        <end position="60"/>
    </location>
</feature>
<dbReference type="SUPFAM" id="SSF111369">
    <property type="entry name" value="HlyD-like secretion proteins"/>
    <property type="match status" value="1"/>
</dbReference>
<dbReference type="Gene3D" id="2.40.30.170">
    <property type="match status" value="1"/>
</dbReference>
<dbReference type="AlphaFoldDB" id="A0A560DPC3"/>
<dbReference type="Gene3D" id="2.40.50.100">
    <property type="match status" value="1"/>
</dbReference>
<gene>
    <name evidence="7" type="ORF">FBZ96_105570</name>
</gene>
<reference evidence="7 8" key="1">
    <citation type="submission" date="2019-06" db="EMBL/GenBank/DDBJ databases">
        <title>Genomic Encyclopedia of Type Strains, Phase IV (KMG-V): Genome sequencing to study the core and pangenomes of soil and plant-associated prokaryotes.</title>
        <authorList>
            <person name="Whitman W."/>
        </authorList>
    </citation>
    <scope>NUCLEOTIDE SEQUENCE [LARGE SCALE GENOMIC DNA]</scope>
    <source>
        <strain evidence="7 8">BR 510</strain>
    </source>
</reference>
<dbReference type="Pfam" id="PF25917">
    <property type="entry name" value="BSH_RND"/>
    <property type="match status" value="1"/>
</dbReference>
<dbReference type="OrthoDB" id="9806939at2"/>
<dbReference type="GO" id="GO:0015562">
    <property type="term" value="F:efflux transmembrane transporter activity"/>
    <property type="evidence" value="ECO:0007669"/>
    <property type="project" value="TreeGrafter"/>
</dbReference>
<comment type="similarity">
    <text evidence="1">Belongs to the membrane fusion protein (MFP) (TC 8.A.1) family.</text>
</comment>
<dbReference type="NCBIfam" id="TIGR01730">
    <property type="entry name" value="RND_mfp"/>
    <property type="match status" value="1"/>
</dbReference>
<keyword evidence="3" id="KW-0812">Transmembrane</keyword>
<dbReference type="Gene3D" id="1.10.287.470">
    <property type="entry name" value="Helix hairpin bin"/>
    <property type="match status" value="1"/>
</dbReference>
<proteinExistence type="inferred from homology"/>
<dbReference type="PANTHER" id="PTHR30469">
    <property type="entry name" value="MULTIDRUG RESISTANCE PROTEIN MDTA"/>
    <property type="match status" value="1"/>
</dbReference>
<dbReference type="InterPro" id="IPR058625">
    <property type="entry name" value="MdtA-like_BSH"/>
</dbReference>
<evidence type="ECO:0000256" key="2">
    <source>
        <dbReference type="SAM" id="MobiDB-lite"/>
    </source>
</evidence>
<feature type="region of interest" description="Disordered" evidence="2">
    <location>
        <begin position="1"/>
        <end position="21"/>
    </location>
</feature>
<dbReference type="Pfam" id="PF25989">
    <property type="entry name" value="YknX_C"/>
    <property type="match status" value="1"/>
</dbReference>
<keyword evidence="3" id="KW-1133">Transmembrane helix</keyword>
<evidence type="ECO:0000256" key="3">
    <source>
        <dbReference type="SAM" id="Phobius"/>
    </source>
</evidence>
<protein>
    <submittedName>
        <fullName evidence="7">RND family efflux transporter MFP subunit</fullName>
    </submittedName>
</protein>
<dbReference type="Proteomes" id="UP000319949">
    <property type="component" value="Unassembled WGS sequence"/>
</dbReference>
<dbReference type="PANTHER" id="PTHR30469:SF37">
    <property type="entry name" value="RAGD PROTEIN"/>
    <property type="match status" value="1"/>
</dbReference>
<evidence type="ECO:0000259" key="4">
    <source>
        <dbReference type="Pfam" id="PF25917"/>
    </source>
</evidence>
<feature type="domain" description="Multidrug resistance protein MdtA-like barrel-sandwich hybrid" evidence="4">
    <location>
        <begin position="108"/>
        <end position="257"/>
    </location>
</feature>
<dbReference type="FunFam" id="2.40.30.170:FF:000018">
    <property type="entry name" value="Hemolysin D"/>
    <property type="match status" value="1"/>
</dbReference>
<dbReference type="GO" id="GO:1990281">
    <property type="term" value="C:efflux pump complex"/>
    <property type="evidence" value="ECO:0007669"/>
    <property type="project" value="TreeGrafter"/>
</dbReference>
<feature type="domain" description="CusB-like beta-barrel" evidence="5">
    <location>
        <begin position="272"/>
        <end position="342"/>
    </location>
</feature>
<dbReference type="InterPro" id="IPR058792">
    <property type="entry name" value="Beta-barrel_RND_2"/>
</dbReference>
<dbReference type="Gene3D" id="2.40.420.20">
    <property type="match status" value="1"/>
</dbReference>
<evidence type="ECO:0000259" key="6">
    <source>
        <dbReference type="Pfam" id="PF25989"/>
    </source>
</evidence>